<evidence type="ECO:0000313" key="2">
    <source>
        <dbReference type="EMBL" id="KAE8391135.1"/>
    </source>
</evidence>
<dbReference type="EMBL" id="ML735248">
    <property type="protein sequence ID" value="KAE8391135.1"/>
    <property type="molecule type" value="Genomic_DNA"/>
</dbReference>
<reference evidence="2" key="1">
    <citation type="submission" date="2019-04" db="EMBL/GenBank/DDBJ databases">
        <title>Friends and foes A comparative genomics studyof 23 Aspergillus species from section Flavi.</title>
        <authorList>
            <consortium name="DOE Joint Genome Institute"/>
            <person name="Kjaerbolling I."/>
            <person name="Vesth T."/>
            <person name="Frisvad J.C."/>
            <person name="Nybo J.L."/>
            <person name="Theobald S."/>
            <person name="Kildgaard S."/>
            <person name="Isbrandt T."/>
            <person name="Kuo A."/>
            <person name="Sato A."/>
            <person name="Lyhne E.K."/>
            <person name="Kogle M.E."/>
            <person name="Wiebenga A."/>
            <person name="Kun R.S."/>
            <person name="Lubbers R.J."/>
            <person name="Makela M.R."/>
            <person name="Barry K."/>
            <person name="Chovatia M."/>
            <person name="Clum A."/>
            <person name="Daum C."/>
            <person name="Haridas S."/>
            <person name="He G."/>
            <person name="LaButti K."/>
            <person name="Lipzen A."/>
            <person name="Mondo S."/>
            <person name="Riley R."/>
            <person name="Salamov A."/>
            <person name="Simmons B.A."/>
            <person name="Magnuson J.K."/>
            <person name="Henrissat B."/>
            <person name="Mortensen U.H."/>
            <person name="Larsen T.O."/>
            <person name="Devries R.P."/>
            <person name="Grigoriev I.V."/>
            <person name="Machida M."/>
            <person name="Baker S.E."/>
            <person name="Andersen M.R."/>
        </authorList>
    </citation>
    <scope>NUCLEOTIDE SEQUENCE [LARGE SCALE GENOMIC DNA]</scope>
    <source>
        <strain evidence="2">IBT 14317</strain>
    </source>
</reference>
<gene>
    <name evidence="2" type="ORF">BDV23DRAFT_182846</name>
</gene>
<dbReference type="Proteomes" id="UP000326877">
    <property type="component" value="Unassembled WGS sequence"/>
</dbReference>
<dbReference type="OrthoDB" id="4428927at2759"/>
<organism evidence="2">
    <name type="scientific">Petromyces alliaceus</name>
    <name type="common">Aspergillus alliaceus</name>
    <dbReference type="NCBI Taxonomy" id="209559"/>
    <lineage>
        <taxon>Eukaryota</taxon>
        <taxon>Fungi</taxon>
        <taxon>Dikarya</taxon>
        <taxon>Ascomycota</taxon>
        <taxon>Pezizomycotina</taxon>
        <taxon>Eurotiomycetes</taxon>
        <taxon>Eurotiomycetidae</taxon>
        <taxon>Eurotiales</taxon>
        <taxon>Aspergillaceae</taxon>
        <taxon>Aspergillus</taxon>
        <taxon>Aspergillus subgen. Circumdati</taxon>
    </lineage>
</organism>
<feature type="chain" id="PRO_5024791756" evidence="1">
    <location>
        <begin position="24"/>
        <end position="185"/>
    </location>
</feature>
<proteinExistence type="predicted"/>
<dbReference type="PROSITE" id="PS51257">
    <property type="entry name" value="PROKAR_LIPOPROTEIN"/>
    <property type="match status" value="1"/>
</dbReference>
<sequence>MKLNNAVNLTAVAFIWFFPLVSGILGTSCVSAIDAMAKVPALLIEHLQKETCHTSCEPSLAQWDHEVKDEILRELVADGAEYAGAPEAKDEFLRFIERLDTKVTSACKHQLGEGRICQNPEEVEALITCLNESSRNAVVTSMSGLIPYMSDSKCKKAGEYFTSDKLWEHDFPEHIQVYVQRCHEL</sequence>
<accession>A0A5N7CAI9</accession>
<evidence type="ECO:0000256" key="1">
    <source>
        <dbReference type="SAM" id="SignalP"/>
    </source>
</evidence>
<keyword evidence="1" id="KW-0732">Signal</keyword>
<name>A0A5N7CAI9_PETAA</name>
<dbReference type="AlphaFoldDB" id="A0A5N7CAI9"/>
<feature type="signal peptide" evidence="1">
    <location>
        <begin position="1"/>
        <end position="23"/>
    </location>
</feature>
<protein>
    <submittedName>
        <fullName evidence="2">Uncharacterized protein</fullName>
    </submittedName>
</protein>